<organism evidence="1 2">
    <name type="scientific">Trapa incisa</name>
    <dbReference type="NCBI Taxonomy" id="236973"/>
    <lineage>
        <taxon>Eukaryota</taxon>
        <taxon>Viridiplantae</taxon>
        <taxon>Streptophyta</taxon>
        <taxon>Embryophyta</taxon>
        <taxon>Tracheophyta</taxon>
        <taxon>Spermatophyta</taxon>
        <taxon>Magnoliopsida</taxon>
        <taxon>eudicotyledons</taxon>
        <taxon>Gunneridae</taxon>
        <taxon>Pentapetalae</taxon>
        <taxon>rosids</taxon>
        <taxon>malvids</taxon>
        <taxon>Myrtales</taxon>
        <taxon>Lythraceae</taxon>
        <taxon>Trapa</taxon>
    </lineage>
</organism>
<dbReference type="EMBL" id="JAXIOK010000006">
    <property type="protein sequence ID" value="KAK4767887.1"/>
    <property type="molecule type" value="Genomic_DNA"/>
</dbReference>
<dbReference type="AlphaFoldDB" id="A0AAN7KRU3"/>
<evidence type="ECO:0008006" key="3">
    <source>
        <dbReference type="Google" id="ProtNLM"/>
    </source>
</evidence>
<comment type="caution">
    <text evidence="1">The sequence shown here is derived from an EMBL/GenBank/DDBJ whole genome shotgun (WGS) entry which is preliminary data.</text>
</comment>
<dbReference type="PANTHER" id="PTHR47076">
    <property type="entry name" value="NHL DOMAIN PROTEIN"/>
    <property type="match status" value="1"/>
</dbReference>
<proteinExistence type="predicted"/>
<name>A0AAN7KRU3_9MYRT</name>
<sequence length="170" mass="19458">MIQDKAMEPKVPEPIYELEEASSTLIYTPSRCCFSFRDCFPASRTRPSHSGPSLWERIGSGHHDDRWWARGLRALKKLREWSEIVAGPKWKTFIRRFNRTRSGGANHRQGKFHYDPLSYSLNFDEGPNSAESEIVDPEHGGFRSFSARFAAVPGQEVDMFRNGKEVPILG</sequence>
<dbReference type="PANTHER" id="PTHR47076:SF1">
    <property type="entry name" value="NHL DOMAIN PROTEIN"/>
    <property type="match status" value="1"/>
</dbReference>
<keyword evidence="2" id="KW-1185">Reference proteome</keyword>
<reference evidence="1 2" key="1">
    <citation type="journal article" date="2023" name="Hortic Res">
        <title>Pangenome of water caltrop reveals structural variations and asymmetric subgenome divergence after allopolyploidization.</title>
        <authorList>
            <person name="Zhang X."/>
            <person name="Chen Y."/>
            <person name="Wang L."/>
            <person name="Yuan Y."/>
            <person name="Fang M."/>
            <person name="Shi L."/>
            <person name="Lu R."/>
            <person name="Comes H.P."/>
            <person name="Ma Y."/>
            <person name="Chen Y."/>
            <person name="Huang G."/>
            <person name="Zhou Y."/>
            <person name="Zheng Z."/>
            <person name="Qiu Y."/>
        </authorList>
    </citation>
    <scope>NUCLEOTIDE SEQUENCE [LARGE SCALE GENOMIC DNA]</scope>
    <source>
        <tissue evidence="1">Roots</tissue>
    </source>
</reference>
<gene>
    <name evidence="1" type="ORF">SAY87_003028</name>
</gene>
<protein>
    <recommendedName>
        <fullName evidence="3">NHL repeat-containing protein</fullName>
    </recommendedName>
</protein>
<dbReference type="Proteomes" id="UP001345219">
    <property type="component" value="Chromosome 3"/>
</dbReference>
<evidence type="ECO:0000313" key="1">
    <source>
        <dbReference type="EMBL" id="KAK4767887.1"/>
    </source>
</evidence>
<evidence type="ECO:0000313" key="2">
    <source>
        <dbReference type="Proteomes" id="UP001345219"/>
    </source>
</evidence>
<accession>A0AAN7KRU3</accession>